<keyword evidence="1" id="KW-0472">Membrane</keyword>
<evidence type="ECO:0000313" key="3">
    <source>
        <dbReference type="Proteomes" id="UP000230935"/>
    </source>
</evidence>
<sequence length="565" mass="59519">MPQALKPQSKKQVNQNKIDATQAALSAMKDEYALVGKSHIRSWHLWLLFGLLVGSAITAFAVANRSGELEGASAASKGRNIKDLGEFIAVESVDPSGPTVTLISPEVGSGSLESQGTALIQASATGGVGDNVVEIFARYETGGGNWVRVAGCRGNYCEFAYKVEELPSGGYLLGARATDSEGNQDTDVLYMLLERSRLVVRASELTAEASNTPEEGILLSGTTGITVNTIRLSAKSDDIVLKSLNVSVVPGDLVGTMDGDYKDVSNVALYNGASKVGESNITSTNVASFTFSSNPSDPNYVKVPKDGSVVLTVKINTSQITTQGTDNPGTPNASFKIAATDFVGVGANTATEARSNAVVTSNAQLLHSSKPIITLPTSSNRLGSASSLFNGDIRIFAFEVTADSSQGRSVLLDRFTFDINPIGVALSDLYLRQDGVSAKVSDFDRQLGSDNKVSFTFNDPNYSEGDRDEGLVVLPGSTERFYLHATLSSVGAADTISTRLLDDVASTISLPTGATASSWTGNANFVWSDDHINVVGTEAATSAPIWFNGYQVDGLKDSFAYTISS</sequence>
<evidence type="ECO:0000313" key="2">
    <source>
        <dbReference type="EMBL" id="PIS05132.1"/>
    </source>
</evidence>
<gene>
    <name evidence="2" type="ORF">COT81_02820</name>
</gene>
<keyword evidence="1" id="KW-0812">Transmembrane</keyword>
<protein>
    <submittedName>
        <fullName evidence="2">Uncharacterized protein</fullName>
    </submittedName>
</protein>
<keyword evidence="1" id="KW-1133">Transmembrane helix</keyword>
<accession>A0A2H0W197</accession>
<dbReference type="EMBL" id="PEZZ01000020">
    <property type="protein sequence ID" value="PIS05132.1"/>
    <property type="molecule type" value="Genomic_DNA"/>
</dbReference>
<proteinExistence type="predicted"/>
<dbReference type="Proteomes" id="UP000230935">
    <property type="component" value="Unassembled WGS sequence"/>
</dbReference>
<comment type="caution">
    <text evidence="2">The sequence shown here is derived from an EMBL/GenBank/DDBJ whole genome shotgun (WGS) entry which is preliminary data.</text>
</comment>
<evidence type="ECO:0000256" key="1">
    <source>
        <dbReference type="SAM" id="Phobius"/>
    </source>
</evidence>
<feature type="transmembrane region" description="Helical" evidence="1">
    <location>
        <begin position="45"/>
        <end position="63"/>
    </location>
</feature>
<dbReference type="AlphaFoldDB" id="A0A2H0W197"/>
<name>A0A2H0W197_9BACT</name>
<organism evidence="2 3">
    <name type="scientific">Candidatus Buchananbacteria bacterium CG10_big_fil_rev_8_21_14_0_10_42_9</name>
    <dbReference type="NCBI Taxonomy" id="1974526"/>
    <lineage>
        <taxon>Bacteria</taxon>
        <taxon>Candidatus Buchananiibacteriota</taxon>
    </lineage>
</organism>
<reference evidence="3" key="1">
    <citation type="submission" date="2017-09" db="EMBL/GenBank/DDBJ databases">
        <title>Depth-based differentiation of microbial function through sediment-hosted aquifers and enrichment of novel symbionts in the deep terrestrial subsurface.</title>
        <authorList>
            <person name="Probst A.J."/>
            <person name="Ladd B."/>
            <person name="Jarett J.K."/>
            <person name="Geller-Mcgrath D.E."/>
            <person name="Sieber C.M.K."/>
            <person name="Emerson J.B."/>
            <person name="Anantharaman K."/>
            <person name="Thomas B.C."/>
            <person name="Malmstrom R."/>
            <person name="Stieglmeier M."/>
            <person name="Klingl A."/>
            <person name="Woyke T."/>
            <person name="Ryan C.M."/>
            <person name="Banfield J.F."/>
        </authorList>
    </citation>
    <scope>NUCLEOTIDE SEQUENCE [LARGE SCALE GENOMIC DNA]</scope>
</reference>